<proteinExistence type="predicted"/>
<dbReference type="InterPro" id="IPR008207">
    <property type="entry name" value="Sig_transdc_His_kin_Hpt_dom"/>
</dbReference>
<dbReference type="EMBL" id="AP027742">
    <property type="protein sequence ID" value="BDZ76422.1"/>
    <property type="molecule type" value="Genomic_DNA"/>
</dbReference>
<evidence type="ECO:0000313" key="2">
    <source>
        <dbReference type="EMBL" id="BDZ76422.1"/>
    </source>
</evidence>
<dbReference type="Pfam" id="PF01627">
    <property type="entry name" value="Hpt"/>
    <property type="match status" value="1"/>
</dbReference>
<name>A0ABM8I414_9FIRM</name>
<dbReference type="Proteomes" id="UP001305815">
    <property type="component" value="Chromosome"/>
</dbReference>
<protein>
    <recommendedName>
        <fullName evidence="1">HPt domain-containing protein</fullName>
    </recommendedName>
</protein>
<dbReference type="SUPFAM" id="SSF47226">
    <property type="entry name" value="Histidine-containing phosphotransfer domain, HPT domain"/>
    <property type="match status" value="1"/>
</dbReference>
<keyword evidence="3" id="KW-1185">Reference proteome</keyword>
<organism evidence="2 3">
    <name type="scientific">Claveliimonas bilis</name>
    <dbReference type="NCBI Taxonomy" id="3028070"/>
    <lineage>
        <taxon>Bacteria</taxon>
        <taxon>Bacillati</taxon>
        <taxon>Bacillota</taxon>
        <taxon>Clostridia</taxon>
        <taxon>Lachnospirales</taxon>
        <taxon>Lachnospiraceae</taxon>
        <taxon>Claveliimonas</taxon>
    </lineage>
</organism>
<dbReference type="RefSeq" id="WP_230107115.1">
    <property type="nucleotide sequence ID" value="NZ_AP024845.1"/>
</dbReference>
<dbReference type="InterPro" id="IPR036641">
    <property type="entry name" value="HPT_dom_sf"/>
</dbReference>
<reference evidence="3" key="1">
    <citation type="journal article" date="2023" name="Int. J. Syst. Evol. Microbiol.">
        <title>Claveliimonas bilis gen. nov., sp. nov., deoxycholic acid-producing bacteria isolated from human faeces, and reclassification of Sellimonas monacensis Zenner et al. 2021 as Claveliimonas monacensis comb. nov.</title>
        <authorList>
            <person name="Hisatomi A."/>
            <person name="Kastawa N.W.E.P.G."/>
            <person name="Song I."/>
            <person name="Ohkuma M."/>
            <person name="Fukiya S."/>
            <person name="Sakamoto M."/>
        </authorList>
    </citation>
    <scope>NUCLEOTIDE SEQUENCE [LARGE SCALE GENOMIC DNA]</scope>
    <source>
        <strain evidence="3">12BBH14</strain>
    </source>
</reference>
<evidence type="ECO:0000259" key="1">
    <source>
        <dbReference type="Pfam" id="PF01627"/>
    </source>
</evidence>
<gene>
    <name evidence="2" type="ORF">Lac1_06050</name>
</gene>
<evidence type="ECO:0000313" key="3">
    <source>
        <dbReference type="Proteomes" id="UP001305815"/>
    </source>
</evidence>
<dbReference type="Gene3D" id="1.20.120.160">
    <property type="entry name" value="HPT domain"/>
    <property type="match status" value="1"/>
</dbReference>
<sequence length="120" mass="13596">MDAKEKEILMDAGIDVDGGIERCMGNEALYKKLIKRIWQDTNYQEVLSGMEAGSMDQVLKAAHTLKGISGNLGFTRLYEITEEIVKQIREEHYEEIGDKIAELTENYEKVMSALDKTGNH</sequence>
<feature type="domain" description="HPt" evidence="1">
    <location>
        <begin position="48"/>
        <end position="110"/>
    </location>
</feature>
<accession>A0ABM8I414</accession>